<dbReference type="Pfam" id="PF00005">
    <property type="entry name" value="ABC_tran"/>
    <property type="match status" value="2"/>
</dbReference>
<dbReference type="CDD" id="cd03257">
    <property type="entry name" value="ABC_NikE_OppD_transporters"/>
    <property type="match status" value="2"/>
</dbReference>
<dbReference type="InterPro" id="IPR003593">
    <property type="entry name" value="AAA+_ATPase"/>
</dbReference>
<dbReference type="Proteomes" id="UP000577362">
    <property type="component" value="Unassembled WGS sequence"/>
</dbReference>
<dbReference type="GO" id="GO:0015833">
    <property type="term" value="P:peptide transport"/>
    <property type="evidence" value="ECO:0007669"/>
    <property type="project" value="InterPro"/>
</dbReference>
<dbReference type="PANTHER" id="PTHR43776">
    <property type="entry name" value="TRANSPORT ATP-BINDING PROTEIN"/>
    <property type="match status" value="1"/>
</dbReference>
<dbReference type="InterPro" id="IPR017871">
    <property type="entry name" value="ABC_transporter-like_CS"/>
</dbReference>
<dbReference type="InterPro" id="IPR003439">
    <property type="entry name" value="ABC_transporter-like_ATP-bd"/>
</dbReference>
<dbReference type="FunFam" id="3.40.50.300:FF:000016">
    <property type="entry name" value="Oligopeptide ABC transporter ATP-binding component"/>
    <property type="match status" value="1"/>
</dbReference>
<dbReference type="Pfam" id="PF08352">
    <property type="entry name" value="oligo_HPY"/>
    <property type="match status" value="2"/>
</dbReference>
<feature type="region of interest" description="Disordered" evidence="6">
    <location>
        <begin position="263"/>
        <end position="330"/>
    </location>
</feature>
<dbReference type="InterPro" id="IPR050319">
    <property type="entry name" value="ABC_transp_ATP-bind"/>
</dbReference>
<dbReference type="NCBIfam" id="NF007739">
    <property type="entry name" value="PRK10419.1"/>
    <property type="match status" value="2"/>
</dbReference>
<evidence type="ECO:0000256" key="2">
    <source>
        <dbReference type="ARBA" id="ARBA00005417"/>
    </source>
</evidence>
<gene>
    <name evidence="8" type="ORF">GGR16_001669</name>
</gene>
<dbReference type="PANTHER" id="PTHR43776:SF7">
    <property type="entry name" value="D,D-DIPEPTIDE TRANSPORT ATP-BINDING PROTEIN DDPF-RELATED"/>
    <property type="match status" value="1"/>
</dbReference>
<name>A0A840BVR3_9HYPH</name>
<dbReference type="SUPFAM" id="SSF52540">
    <property type="entry name" value="P-loop containing nucleoside triphosphate hydrolases"/>
    <property type="match status" value="2"/>
</dbReference>
<evidence type="ECO:0000256" key="5">
    <source>
        <dbReference type="ARBA" id="ARBA00022840"/>
    </source>
</evidence>
<dbReference type="PROSITE" id="PS00211">
    <property type="entry name" value="ABC_TRANSPORTER_1"/>
    <property type="match status" value="2"/>
</dbReference>
<keyword evidence="5 8" id="KW-0067">ATP-binding</keyword>
<proteinExistence type="inferred from homology"/>
<keyword evidence="9" id="KW-1185">Reference proteome</keyword>
<sequence>MTMFSVEGLDLSIYGLPILKGVSLSVGEGEILGLVGESGSGKSMTALAAMQLMPRGAQARGRILLDGEDLLSKSEAQMCALRGRDIGMVFQEPMTALNPLKTIGAQVAECFAQHLGARRAECTAWAGQALERVGLPPSRFPLDRYPHELSGGQRQRVVIAMAVALKPKLIIADEPTTALDVTTQAQILELMRELVAEEGTSLLMITHDLAVVAEMADRVTVMRHGEVVEEGTTAAFFSGMRHPYSKALLEASTHVPARRKLTAPPILPREGEVAPHSGDGGGGAAAVEGTAPSPDPTRLAPRGASHPPLKGRDQPYPSPSRREEGPGTPILVAQSVVREYRGRRRSLFKAPEKRRAVDAVSLAVRPGESVGLVGESGCGKSTLARTLMALEPPQGGAVLFRGRSFADFSAADLTAMRRAVQVVFQDPYGSFDPRHKAGRLVAEPLHLLRGEIDAAERNRRIAAVLRDVGLRPEDADKYPHEFSGGQRQRLAIARALITRPALIILDEPVSALDVSIRAQVLDLLADLQAEHGLAYLFISHDLTVVRAITDRVLVMRAGQIVEEGPTAEVFAAPRHAYTRELLAASPDLSRALAARAMRPAGAGPAAGEVPSGG</sequence>
<evidence type="ECO:0000256" key="4">
    <source>
        <dbReference type="ARBA" id="ARBA00022741"/>
    </source>
</evidence>
<evidence type="ECO:0000259" key="7">
    <source>
        <dbReference type="PROSITE" id="PS50893"/>
    </source>
</evidence>
<comment type="similarity">
    <text evidence="2">Belongs to the ABC transporter superfamily.</text>
</comment>
<feature type="domain" description="ABC transporter" evidence="7">
    <location>
        <begin position="4"/>
        <end position="249"/>
    </location>
</feature>
<evidence type="ECO:0000256" key="1">
    <source>
        <dbReference type="ARBA" id="ARBA00004417"/>
    </source>
</evidence>
<dbReference type="SMART" id="SM00382">
    <property type="entry name" value="AAA"/>
    <property type="match status" value="2"/>
</dbReference>
<dbReference type="GO" id="GO:0016887">
    <property type="term" value="F:ATP hydrolysis activity"/>
    <property type="evidence" value="ECO:0007669"/>
    <property type="project" value="InterPro"/>
</dbReference>
<accession>A0A840BVR3</accession>
<dbReference type="InterPro" id="IPR027417">
    <property type="entry name" value="P-loop_NTPase"/>
</dbReference>
<dbReference type="InterPro" id="IPR013563">
    <property type="entry name" value="Oligopep_ABC_C"/>
</dbReference>
<dbReference type="AlphaFoldDB" id="A0A840BVR3"/>
<evidence type="ECO:0000313" key="8">
    <source>
        <dbReference type="EMBL" id="MBB4016663.1"/>
    </source>
</evidence>
<dbReference type="Gene3D" id="3.40.50.300">
    <property type="entry name" value="P-loop containing nucleotide triphosphate hydrolases"/>
    <property type="match status" value="2"/>
</dbReference>
<dbReference type="GO" id="GO:0005524">
    <property type="term" value="F:ATP binding"/>
    <property type="evidence" value="ECO:0007669"/>
    <property type="project" value="UniProtKB-KW"/>
</dbReference>
<keyword evidence="3" id="KW-0813">Transport</keyword>
<keyword evidence="4" id="KW-0547">Nucleotide-binding</keyword>
<evidence type="ECO:0000256" key="6">
    <source>
        <dbReference type="SAM" id="MobiDB-lite"/>
    </source>
</evidence>
<dbReference type="EMBL" id="JACIEN010000001">
    <property type="protein sequence ID" value="MBB4016663.1"/>
    <property type="molecule type" value="Genomic_DNA"/>
</dbReference>
<organism evidence="8 9">
    <name type="scientific">Chelatococcus caeni</name>
    <dbReference type="NCBI Taxonomy" id="1348468"/>
    <lineage>
        <taxon>Bacteria</taxon>
        <taxon>Pseudomonadati</taxon>
        <taxon>Pseudomonadota</taxon>
        <taxon>Alphaproteobacteria</taxon>
        <taxon>Hyphomicrobiales</taxon>
        <taxon>Chelatococcaceae</taxon>
        <taxon>Chelatococcus</taxon>
    </lineage>
</organism>
<evidence type="ECO:0000313" key="9">
    <source>
        <dbReference type="Proteomes" id="UP000577362"/>
    </source>
</evidence>
<feature type="domain" description="ABC transporter" evidence="7">
    <location>
        <begin position="342"/>
        <end position="582"/>
    </location>
</feature>
<dbReference type="NCBIfam" id="NF008453">
    <property type="entry name" value="PRK11308.1"/>
    <property type="match status" value="2"/>
</dbReference>
<protein>
    <submittedName>
        <fullName evidence="8">Peptide/nickel transport system ATP-binding protein</fullName>
    </submittedName>
</protein>
<reference evidence="8 9" key="1">
    <citation type="submission" date="2020-08" db="EMBL/GenBank/DDBJ databases">
        <title>Genomic Encyclopedia of Type Strains, Phase IV (KMG-IV): sequencing the most valuable type-strain genomes for metagenomic binning, comparative biology and taxonomic classification.</title>
        <authorList>
            <person name="Goeker M."/>
        </authorList>
    </citation>
    <scope>NUCLEOTIDE SEQUENCE [LARGE SCALE GENOMIC DNA]</scope>
    <source>
        <strain evidence="8 9">DSM 103737</strain>
    </source>
</reference>
<dbReference type="GO" id="GO:0055085">
    <property type="term" value="P:transmembrane transport"/>
    <property type="evidence" value="ECO:0007669"/>
    <property type="project" value="UniProtKB-ARBA"/>
</dbReference>
<dbReference type="RefSeq" id="WP_183316230.1">
    <property type="nucleotide sequence ID" value="NZ_JACIEN010000001.1"/>
</dbReference>
<dbReference type="PROSITE" id="PS50893">
    <property type="entry name" value="ABC_TRANSPORTER_2"/>
    <property type="match status" value="2"/>
</dbReference>
<dbReference type="GO" id="GO:0005886">
    <property type="term" value="C:plasma membrane"/>
    <property type="evidence" value="ECO:0007669"/>
    <property type="project" value="UniProtKB-SubCell"/>
</dbReference>
<comment type="caution">
    <text evidence="8">The sequence shown here is derived from an EMBL/GenBank/DDBJ whole genome shotgun (WGS) entry which is preliminary data.</text>
</comment>
<evidence type="ECO:0000256" key="3">
    <source>
        <dbReference type="ARBA" id="ARBA00022448"/>
    </source>
</evidence>
<comment type="subcellular location">
    <subcellularLocation>
        <location evidence="1">Cell inner membrane</location>
        <topology evidence="1">Peripheral membrane protein</topology>
    </subcellularLocation>
</comment>